<dbReference type="InterPro" id="IPR036388">
    <property type="entry name" value="WH-like_DNA-bd_sf"/>
</dbReference>
<comment type="caution">
    <text evidence="8">The sequence shown here is derived from an EMBL/GenBank/DDBJ whole genome shotgun (WGS) entry which is preliminary data.</text>
</comment>
<dbReference type="Pfam" id="PF00027">
    <property type="entry name" value="cNMP_binding"/>
    <property type="match status" value="1"/>
</dbReference>
<feature type="repeat" description="ANK" evidence="3">
    <location>
        <begin position="419"/>
        <end position="451"/>
    </location>
</feature>
<evidence type="ECO:0000256" key="5">
    <source>
        <dbReference type="SAM" id="MobiDB-lite"/>
    </source>
</evidence>
<dbReference type="EMBL" id="LGRX02034887">
    <property type="protein sequence ID" value="KAK3236717.1"/>
    <property type="molecule type" value="Genomic_DNA"/>
</dbReference>
<keyword evidence="4" id="KW-0175">Coiled coil</keyword>
<feature type="compositionally biased region" description="Polar residues" evidence="5">
    <location>
        <begin position="244"/>
        <end position="253"/>
    </location>
</feature>
<dbReference type="InterPro" id="IPR006785">
    <property type="entry name" value="Pex14_N"/>
</dbReference>
<feature type="compositionally biased region" description="Pro residues" evidence="5">
    <location>
        <begin position="835"/>
        <end position="852"/>
    </location>
</feature>
<dbReference type="InterPro" id="IPR036770">
    <property type="entry name" value="Ankyrin_rpt-contain_sf"/>
</dbReference>
<feature type="region of interest" description="Disordered" evidence="5">
    <location>
        <begin position="233"/>
        <end position="253"/>
    </location>
</feature>
<accession>A0AAE0BHS9</accession>
<dbReference type="InterPro" id="IPR000595">
    <property type="entry name" value="cNMP-bd_dom"/>
</dbReference>
<feature type="compositionally biased region" description="Polar residues" evidence="5">
    <location>
        <begin position="1005"/>
        <end position="1017"/>
    </location>
</feature>
<keyword evidence="6" id="KW-0732">Signal</keyword>
<keyword evidence="2" id="KW-0813">Transport</keyword>
<dbReference type="InterPro" id="IPR018490">
    <property type="entry name" value="cNMP-bd_dom_sf"/>
</dbReference>
<dbReference type="GO" id="GO:0034702">
    <property type="term" value="C:monoatomic ion channel complex"/>
    <property type="evidence" value="ECO:0007669"/>
    <property type="project" value="UniProtKB-KW"/>
</dbReference>
<feature type="region of interest" description="Disordered" evidence="5">
    <location>
        <begin position="1005"/>
        <end position="1221"/>
    </location>
</feature>
<dbReference type="Gene3D" id="1.25.40.20">
    <property type="entry name" value="Ankyrin repeat-containing domain"/>
    <property type="match status" value="3"/>
</dbReference>
<keyword evidence="2" id="KW-0406">Ion transport</keyword>
<feature type="compositionally biased region" description="Polar residues" evidence="5">
    <location>
        <begin position="1189"/>
        <end position="1200"/>
    </location>
</feature>
<keyword evidence="2" id="KW-0407">Ion channel</keyword>
<protein>
    <recommendedName>
        <fullName evidence="7">Cyclic nucleotide-binding domain-containing protein</fullName>
    </recommendedName>
</protein>
<evidence type="ECO:0000256" key="1">
    <source>
        <dbReference type="ARBA" id="ARBA00022826"/>
    </source>
</evidence>
<feature type="region of interest" description="Disordered" evidence="5">
    <location>
        <begin position="798"/>
        <end position="852"/>
    </location>
</feature>
<feature type="domain" description="Cyclic nucleotide-binding" evidence="7">
    <location>
        <begin position="106"/>
        <end position="207"/>
    </location>
</feature>
<dbReference type="Pfam" id="PF12796">
    <property type="entry name" value="Ank_2"/>
    <property type="match status" value="3"/>
</dbReference>
<sequence>MAFTTFLLVLNPTLVAYTTSQVSSIVFEGEKSKAEEQEYNARMVKMVKSSSGLPPELTKEIVRATTMASESRGRCSIDELYTLMSFALRIKVARFIGRGTLNKVPVLRGCSPQFLDLLAVVMRELSAHKDEMLFEQDAAADTIYIIVHGKVQETQTEPKPHTAIKGPGTSVGELPVLLGNRHTTTAQVKGAAAQLFTVKREELVRLLLDFPNDETALHQECLRCFIGEHGGEDRCDSRSEYGSRPTSAAGSAHSRATSVESIADNSNFSSAIIHRISVMMRQNRLASITKLCQCAKAGNLDHMKQLFETSNIELDDADTNGRTLLAVAASEGQVEVVRYLLDRGASGSIKDINGNTPLNDAVREGHHEVAMLLKAKGFKLDYPELDMAGMLCEVAYSESIEKMRQLVLHGCDINLADYDGRTALMLAASSGRLEMVSLLLGLGADMAKQDRFGNTALDDAVREKHLEVQKVLCEAGARLRDRGIQLCDAAAEGDLETLVVLCKNGANANDGDYDKRTGLHLAASNGHNDCVDFLLAQPGIDINTVDNFGGTPLDDALRHQNSAIVVMLTKRGGVQGSHSSVQARIKEEEEAQQKALQERIAASADRMQTESKEETMYEELEDVFQRLKSCHFGVNGALERLRGQLGIAPFTDMLPAERQDVRQLVDLTTDNSMGLVEAANNTREVLEEMVEVLQTSQFPDHLLKEREGVGNSVYFIRSTMADNEEIKSAVGQSTAEVPAVAEESQAEVPAPEPLREDMLQNAVSFLTNAKVRSASTQSKRDFLAGKGLTEAEIDEGFRRAGDSGADDPVSLPPSRPPPPRPYPPPAASTASGAAYPPPAPLQNTAPPAPQAPEPFRWTQAVLMAGGAVAGVVLLKNSLAPYIKPAICRMFPELQDTTTSTGEAQPVQHELQSALSTQSDELHLLKLHLDQLNKSLEQDKLATELKFAEAKTSAASLRDFTSTIQSELTQIKSSVAELSSAASSTRKAAEPDLRSELADLKSMLSSQVAKVNPPSAQSPVAEAKPAPGSSVGPPPPHPQSYNEVLEMLQKGETPPGIRDINDKPPNPNQEIPEPQLKRKPKPWERDYVSSTAGTSTSFFGDTPPAGSSSTPPTASGAPSSDKAPEASSAGGGGWRPPPKPMVAMPAAAAAIGFGQKEAEDGPPEGLKIEELPDSAVNVEASSAPEPSLEKQASYSSITSGNTGKGEESDAAVTGEASASIST</sequence>
<dbReference type="Pfam" id="PF04695">
    <property type="entry name" value="Pex14_N"/>
    <property type="match status" value="1"/>
</dbReference>
<dbReference type="SMART" id="SM00100">
    <property type="entry name" value="cNMP"/>
    <property type="match status" value="1"/>
</dbReference>
<feature type="compositionally biased region" description="Low complexity" evidence="5">
    <location>
        <begin position="1088"/>
        <end position="1120"/>
    </location>
</feature>
<feature type="compositionally biased region" description="Pro residues" evidence="5">
    <location>
        <begin position="810"/>
        <end position="826"/>
    </location>
</feature>
<dbReference type="PROSITE" id="PS50042">
    <property type="entry name" value="CNMP_BINDING_3"/>
    <property type="match status" value="1"/>
</dbReference>
<proteinExistence type="predicted"/>
<dbReference type="Proteomes" id="UP001190700">
    <property type="component" value="Unassembled WGS sequence"/>
</dbReference>
<evidence type="ECO:0000256" key="4">
    <source>
        <dbReference type="SAM" id="Coils"/>
    </source>
</evidence>
<dbReference type="PANTHER" id="PTHR45743">
    <property type="entry name" value="POTASSIUM CHANNEL AKT1"/>
    <property type="match status" value="1"/>
</dbReference>
<reference evidence="8 9" key="1">
    <citation type="journal article" date="2015" name="Genome Biol. Evol.">
        <title>Comparative Genomics of a Bacterivorous Green Alga Reveals Evolutionary Causalities and Consequences of Phago-Mixotrophic Mode of Nutrition.</title>
        <authorList>
            <person name="Burns J.A."/>
            <person name="Paasch A."/>
            <person name="Narechania A."/>
            <person name="Kim E."/>
        </authorList>
    </citation>
    <scope>NUCLEOTIDE SEQUENCE [LARGE SCALE GENOMIC DNA]</scope>
    <source>
        <strain evidence="8 9">PLY_AMNH</strain>
    </source>
</reference>
<evidence type="ECO:0000256" key="2">
    <source>
        <dbReference type="ARBA" id="ARBA00022882"/>
    </source>
</evidence>
<feature type="coiled-coil region" evidence="4">
    <location>
        <begin position="578"/>
        <end position="606"/>
    </location>
</feature>
<feature type="repeat" description="ANK" evidence="3">
    <location>
        <begin position="514"/>
        <end position="547"/>
    </location>
</feature>
<keyword evidence="1" id="KW-0630">Potassium</keyword>
<name>A0AAE0BHS9_9CHLO</name>
<keyword evidence="2" id="KW-0851">Voltage-gated channel</keyword>
<dbReference type="SMART" id="SM00248">
    <property type="entry name" value="ANK"/>
    <property type="match status" value="8"/>
</dbReference>
<dbReference type="AlphaFoldDB" id="A0AAE0BHS9"/>
<dbReference type="Pfam" id="PF17733">
    <property type="entry name" value="KPWE_dom"/>
    <property type="match status" value="1"/>
</dbReference>
<dbReference type="InterPro" id="IPR002110">
    <property type="entry name" value="Ankyrin_rpt"/>
</dbReference>
<gene>
    <name evidence="8" type="ORF">CYMTET_53158</name>
</gene>
<dbReference type="PROSITE" id="PS50297">
    <property type="entry name" value="ANK_REP_REGION"/>
    <property type="match status" value="4"/>
</dbReference>
<keyword evidence="1" id="KW-0633">Potassium transport</keyword>
<dbReference type="SUPFAM" id="SSF51206">
    <property type="entry name" value="cAMP-binding domain-like"/>
    <property type="match status" value="1"/>
</dbReference>
<dbReference type="InterPro" id="IPR045319">
    <property type="entry name" value="KAT/AKT"/>
</dbReference>
<evidence type="ECO:0000256" key="3">
    <source>
        <dbReference type="PROSITE-ProRule" id="PRU00023"/>
    </source>
</evidence>
<feature type="repeat" description="ANK" evidence="3">
    <location>
        <begin position="320"/>
        <end position="352"/>
    </location>
</feature>
<evidence type="ECO:0000313" key="9">
    <source>
        <dbReference type="Proteomes" id="UP001190700"/>
    </source>
</evidence>
<feature type="repeat" description="ANK" evidence="3">
    <location>
        <begin position="353"/>
        <end position="385"/>
    </location>
</feature>
<dbReference type="InterPro" id="IPR040554">
    <property type="entry name" value="KPWE_PEX14_dom"/>
</dbReference>
<dbReference type="SUPFAM" id="SSF48403">
    <property type="entry name" value="Ankyrin repeat"/>
    <property type="match status" value="1"/>
</dbReference>
<dbReference type="GO" id="GO:0005249">
    <property type="term" value="F:voltage-gated potassium channel activity"/>
    <property type="evidence" value="ECO:0007669"/>
    <property type="project" value="InterPro"/>
</dbReference>
<keyword evidence="3" id="KW-0040">ANK repeat</keyword>
<keyword evidence="1" id="KW-0631">Potassium channel</keyword>
<keyword evidence="9" id="KW-1185">Reference proteome</keyword>
<feature type="signal peptide" evidence="6">
    <location>
        <begin position="1"/>
        <end position="20"/>
    </location>
</feature>
<evidence type="ECO:0000259" key="7">
    <source>
        <dbReference type="PROSITE" id="PS50042"/>
    </source>
</evidence>
<feature type="compositionally biased region" description="Low complexity" evidence="5">
    <location>
        <begin position="1140"/>
        <end position="1149"/>
    </location>
</feature>
<dbReference type="Gene3D" id="1.10.10.10">
    <property type="entry name" value="Winged helix-like DNA-binding domain superfamily/Winged helix DNA-binding domain"/>
    <property type="match status" value="1"/>
</dbReference>
<feature type="chain" id="PRO_5042081915" description="Cyclic nucleotide-binding domain-containing protein" evidence="6">
    <location>
        <begin position="21"/>
        <end position="1221"/>
    </location>
</feature>
<organism evidence="8 9">
    <name type="scientific">Cymbomonas tetramitiformis</name>
    <dbReference type="NCBI Taxonomy" id="36881"/>
    <lineage>
        <taxon>Eukaryota</taxon>
        <taxon>Viridiplantae</taxon>
        <taxon>Chlorophyta</taxon>
        <taxon>Pyramimonadophyceae</taxon>
        <taxon>Pyramimonadales</taxon>
        <taxon>Pyramimonadaceae</taxon>
        <taxon>Cymbomonas</taxon>
    </lineage>
</organism>
<dbReference type="PANTHER" id="PTHR45743:SF2">
    <property type="entry name" value="POTASSIUM CHANNEL AKT1"/>
    <property type="match status" value="1"/>
</dbReference>
<dbReference type="InterPro" id="IPR014710">
    <property type="entry name" value="RmlC-like_jellyroll"/>
</dbReference>
<dbReference type="CDD" id="cd00038">
    <property type="entry name" value="CAP_ED"/>
    <property type="match status" value="1"/>
</dbReference>
<dbReference type="PROSITE" id="PS50088">
    <property type="entry name" value="ANK_REPEAT"/>
    <property type="match status" value="4"/>
</dbReference>
<evidence type="ECO:0000256" key="6">
    <source>
        <dbReference type="SAM" id="SignalP"/>
    </source>
</evidence>
<evidence type="ECO:0000313" key="8">
    <source>
        <dbReference type="EMBL" id="KAK3236717.1"/>
    </source>
</evidence>
<dbReference type="Gene3D" id="2.60.120.10">
    <property type="entry name" value="Jelly Rolls"/>
    <property type="match status" value="1"/>
</dbReference>